<proteinExistence type="predicted"/>
<dbReference type="AlphaFoldDB" id="A0A4S4L295"/>
<dbReference type="Gene3D" id="3.30.70.100">
    <property type="match status" value="2"/>
</dbReference>
<dbReference type="InterPro" id="IPR011008">
    <property type="entry name" value="Dimeric_a/b-barrel"/>
</dbReference>
<dbReference type="EMBL" id="SGPL01001007">
    <property type="protein sequence ID" value="THH05449.1"/>
    <property type="molecule type" value="Genomic_DNA"/>
</dbReference>
<protein>
    <recommendedName>
        <fullName evidence="3">ABM domain-containing protein</fullName>
    </recommendedName>
</protein>
<dbReference type="OrthoDB" id="3830579at2759"/>
<sequence length="206" mass="22711">MTPSIEVVNCLASDAYIKDTGIIADAVKIILDVKGVLNVWYGLQIEEPQRTYVVIAWDSIASHHAFEAETDKYERFRALLKPSMAQPPELELYHADLEGDYAAPFNAPVTEFALAAPKAGVTVEALRGLLEKIRPEVNLEDRCPAKASSFGLVTEKPQTFLHAVGWESIESHHDTVKAGPFADLVKEIRAVRDGSFVHAKLTRASK</sequence>
<dbReference type="SUPFAM" id="SSF54909">
    <property type="entry name" value="Dimeric alpha+beta barrel"/>
    <property type="match status" value="1"/>
</dbReference>
<keyword evidence="2" id="KW-1185">Reference proteome</keyword>
<evidence type="ECO:0000313" key="1">
    <source>
        <dbReference type="EMBL" id="THH05449.1"/>
    </source>
</evidence>
<comment type="caution">
    <text evidence="1">The sequence shown here is derived from an EMBL/GenBank/DDBJ whole genome shotgun (WGS) entry which is preliminary data.</text>
</comment>
<evidence type="ECO:0008006" key="3">
    <source>
        <dbReference type="Google" id="ProtNLM"/>
    </source>
</evidence>
<organism evidence="1 2">
    <name type="scientific">Bondarzewia mesenterica</name>
    <dbReference type="NCBI Taxonomy" id="1095465"/>
    <lineage>
        <taxon>Eukaryota</taxon>
        <taxon>Fungi</taxon>
        <taxon>Dikarya</taxon>
        <taxon>Basidiomycota</taxon>
        <taxon>Agaricomycotina</taxon>
        <taxon>Agaricomycetes</taxon>
        <taxon>Russulales</taxon>
        <taxon>Bondarzewiaceae</taxon>
        <taxon>Bondarzewia</taxon>
    </lineage>
</organism>
<evidence type="ECO:0000313" key="2">
    <source>
        <dbReference type="Proteomes" id="UP000310158"/>
    </source>
</evidence>
<dbReference type="Proteomes" id="UP000310158">
    <property type="component" value="Unassembled WGS sequence"/>
</dbReference>
<name>A0A4S4L295_9AGAM</name>
<gene>
    <name evidence="1" type="ORF">EW146_g9902</name>
</gene>
<accession>A0A4S4L295</accession>
<reference evidence="1 2" key="1">
    <citation type="submission" date="2019-02" db="EMBL/GenBank/DDBJ databases">
        <title>Genome sequencing of the rare red list fungi Bondarzewia mesenterica.</title>
        <authorList>
            <person name="Buettner E."/>
            <person name="Kellner H."/>
        </authorList>
    </citation>
    <scope>NUCLEOTIDE SEQUENCE [LARGE SCALE GENOMIC DNA]</scope>
    <source>
        <strain evidence="1 2">DSM 108281</strain>
    </source>
</reference>